<protein>
    <submittedName>
        <fullName evidence="1">Uncharacterized protein</fullName>
    </submittedName>
</protein>
<accession>A0AAU9QDH8</accession>
<comment type="caution">
    <text evidence="1">The sequence shown here is derived from an EMBL/GenBank/DDBJ whole genome shotgun (WGS) entry which is preliminary data.</text>
</comment>
<proteinExistence type="predicted"/>
<sequence length="62" mass="7209">MFCLLFLVCNSIDYLNMHFVIHSLGSIKHASKSYNFNTGFFISYCVQRAKNFVRLLSRKNGN</sequence>
<dbReference type="Proteomes" id="UP001295462">
    <property type="component" value="Unassembled WGS sequence"/>
</dbReference>
<evidence type="ECO:0000313" key="1">
    <source>
        <dbReference type="EMBL" id="CAH1563552.1"/>
    </source>
</evidence>
<gene>
    <name evidence="1" type="ORF">THF1A12_10181</name>
</gene>
<evidence type="ECO:0000313" key="2">
    <source>
        <dbReference type="Proteomes" id="UP001295462"/>
    </source>
</evidence>
<dbReference type="EMBL" id="CAKMUD010000001">
    <property type="protein sequence ID" value="CAH1563552.1"/>
    <property type="molecule type" value="Genomic_DNA"/>
</dbReference>
<name>A0AAU9QDH8_9VIBR</name>
<organism evidence="1 2">
    <name type="scientific">Vibrio jasicida</name>
    <dbReference type="NCBI Taxonomy" id="766224"/>
    <lineage>
        <taxon>Bacteria</taxon>
        <taxon>Pseudomonadati</taxon>
        <taxon>Pseudomonadota</taxon>
        <taxon>Gammaproteobacteria</taxon>
        <taxon>Vibrionales</taxon>
        <taxon>Vibrionaceae</taxon>
        <taxon>Vibrio</taxon>
    </lineage>
</organism>
<reference evidence="1" key="1">
    <citation type="submission" date="2022-01" db="EMBL/GenBank/DDBJ databases">
        <authorList>
            <person name="Lagorce A."/>
        </authorList>
    </citation>
    <scope>NUCLEOTIDE SEQUENCE</scope>
    <source>
        <strain evidence="1">Th15_F1_A12</strain>
    </source>
</reference>
<dbReference type="AlphaFoldDB" id="A0AAU9QDH8"/>